<keyword evidence="1" id="KW-0472">Membrane</keyword>
<feature type="non-terminal residue" evidence="2">
    <location>
        <position position="1"/>
    </location>
</feature>
<comment type="caution">
    <text evidence="2">The sequence shown here is derived from an EMBL/GenBank/DDBJ whole genome shotgun (WGS) entry which is preliminary data.</text>
</comment>
<name>A0A371EQD6_MUCPR</name>
<sequence>MRNGSKSLRNINRHLTKNGRSLRVVFSLTYSYFLHKGVYYLKVRTKTFYSTYFPWVLRRVSLVGGWSK</sequence>
<dbReference type="EMBL" id="QJKJ01012618">
    <property type="protein sequence ID" value="RDX68265.1"/>
    <property type="molecule type" value="Genomic_DNA"/>
</dbReference>
<evidence type="ECO:0000313" key="2">
    <source>
        <dbReference type="EMBL" id="RDX68265.1"/>
    </source>
</evidence>
<keyword evidence="3" id="KW-1185">Reference proteome</keyword>
<evidence type="ECO:0000313" key="3">
    <source>
        <dbReference type="Proteomes" id="UP000257109"/>
    </source>
</evidence>
<reference evidence="2" key="1">
    <citation type="submission" date="2018-05" db="EMBL/GenBank/DDBJ databases">
        <title>Draft genome of Mucuna pruriens seed.</title>
        <authorList>
            <person name="Nnadi N.E."/>
            <person name="Vos R."/>
            <person name="Hasami M.H."/>
            <person name="Devisetty U.K."/>
            <person name="Aguiy J.C."/>
        </authorList>
    </citation>
    <scope>NUCLEOTIDE SEQUENCE [LARGE SCALE GENOMIC DNA]</scope>
    <source>
        <strain evidence="2">JCA_2017</strain>
    </source>
</reference>
<dbReference type="AlphaFoldDB" id="A0A371EQD6"/>
<protein>
    <submittedName>
        <fullName evidence="2">Uncharacterized protein</fullName>
    </submittedName>
</protein>
<gene>
    <name evidence="2" type="ORF">CR513_52767</name>
</gene>
<organism evidence="2 3">
    <name type="scientific">Mucuna pruriens</name>
    <name type="common">Velvet bean</name>
    <name type="synonym">Dolichos pruriens</name>
    <dbReference type="NCBI Taxonomy" id="157652"/>
    <lineage>
        <taxon>Eukaryota</taxon>
        <taxon>Viridiplantae</taxon>
        <taxon>Streptophyta</taxon>
        <taxon>Embryophyta</taxon>
        <taxon>Tracheophyta</taxon>
        <taxon>Spermatophyta</taxon>
        <taxon>Magnoliopsida</taxon>
        <taxon>eudicotyledons</taxon>
        <taxon>Gunneridae</taxon>
        <taxon>Pentapetalae</taxon>
        <taxon>rosids</taxon>
        <taxon>fabids</taxon>
        <taxon>Fabales</taxon>
        <taxon>Fabaceae</taxon>
        <taxon>Papilionoideae</taxon>
        <taxon>50 kb inversion clade</taxon>
        <taxon>NPAAA clade</taxon>
        <taxon>indigoferoid/millettioid clade</taxon>
        <taxon>Phaseoleae</taxon>
        <taxon>Mucuna</taxon>
    </lineage>
</organism>
<accession>A0A371EQD6</accession>
<feature type="non-terminal residue" evidence="2">
    <location>
        <position position="68"/>
    </location>
</feature>
<proteinExistence type="predicted"/>
<keyword evidence="1" id="KW-1133">Transmembrane helix</keyword>
<feature type="transmembrane region" description="Helical" evidence="1">
    <location>
        <begin position="21"/>
        <end position="41"/>
    </location>
</feature>
<dbReference type="Proteomes" id="UP000257109">
    <property type="component" value="Unassembled WGS sequence"/>
</dbReference>
<keyword evidence="1" id="KW-0812">Transmembrane</keyword>
<evidence type="ECO:0000256" key="1">
    <source>
        <dbReference type="SAM" id="Phobius"/>
    </source>
</evidence>